<dbReference type="NCBIfam" id="TIGR00214">
    <property type="entry name" value="lipB"/>
    <property type="match status" value="1"/>
</dbReference>
<feature type="domain" description="BPL/LPL catalytic" evidence="6">
    <location>
        <begin position="40"/>
        <end position="232"/>
    </location>
</feature>
<evidence type="ECO:0000256" key="2">
    <source>
        <dbReference type="ARBA" id="ARBA00007907"/>
    </source>
</evidence>
<comment type="similarity">
    <text evidence="2">Belongs to the LipB family.</text>
</comment>
<dbReference type="InterPro" id="IPR000544">
    <property type="entry name" value="Octanoyltransferase"/>
</dbReference>
<dbReference type="InterPro" id="IPR045864">
    <property type="entry name" value="aa-tRNA-synth_II/BPL/LPL"/>
</dbReference>
<dbReference type="PANTHER" id="PTHR10993:SF7">
    <property type="entry name" value="LIPOYLTRANSFERASE 2, MITOCHONDRIAL-RELATED"/>
    <property type="match status" value="1"/>
</dbReference>
<accession>A0A9P3G5C4</accession>
<dbReference type="PROSITE" id="PS51733">
    <property type="entry name" value="BPL_LPL_CATALYTIC"/>
    <property type="match status" value="1"/>
</dbReference>
<dbReference type="SUPFAM" id="SSF55681">
    <property type="entry name" value="Class II aaRS and biotin synthetases"/>
    <property type="match status" value="1"/>
</dbReference>
<organism evidence="7 8">
    <name type="scientific">Phanerochaete sordida</name>
    <dbReference type="NCBI Taxonomy" id="48140"/>
    <lineage>
        <taxon>Eukaryota</taxon>
        <taxon>Fungi</taxon>
        <taxon>Dikarya</taxon>
        <taxon>Basidiomycota</taxon>
        <taxon>Agaricomycotina</taxon>
        <taxon>Agaricomycetes</taxon>
        <taxon>Polyporales</taxon>
        <taxon>Phanerochaetaceae</taxon>
        <taxon>Phanerochaete</taxon>
    </lineage>
</organism>
<sequence length="268" mass="29976">MSVLPPIYYHRFRLPLPYVRTLALQEQLQNLQKQRRKEDGSHKDLLLLLEHRPVYTAGRRQRAGDAAVRADEARLTRIGADFVPTQRGGQYTFHGPGQLVGYPLLDLGRTRPPTGIRAYICAMQRALRRHLERAHGLPSLGAGETGVFLDAHTKIASIGVQVRHRLTMHGFSLNITREPLKWFDQVVACGLEDVKAACIAGRSLTQSPDAVTVDGEIAGLVRELGVNFERDMAPLDLKEEPEIAQMIEEVEEEARKAGDWPREPLAQA</sequence>
<comment type="pathway">
    <text evidence="1">Protein modification; protein lipoylation via endogenous pathway; protein N(6)-(lipoyl)lysine from octanoyl-[acyl-carrier-protein]: step 1/2.</text>
</comment>
<dbReference type="InterPro" id="IPR004143">
    <property type="entry name" value="BPL_LPL_catalytic"/>
</dbReference>
<dbReference type="GO" id="GO:0033819">
    <property type="term" value="F:lipoyl(octanoyl) transferase activity"/>
    <property type="evidence" value="ECO:0007669"/>
    <property type="project" value="UniProtKB-EC"/>
</dbReference>
<dbReference type="Gene3D" id="3.30.930.10">
    <property type="entry name" value="Bira Bifunctional Protein, Domain 2"/>
    <property type="match status" value="1"/>
</dbReference>
<dbReference type="PROSITE" id="PS01313">
    <property type="entry name" value="LIPB"/>
    <property type="match status" value="1"/>
</dbReference>
<proteinExistence type="inferred from homology"/>
<dbReference type="GO" id="GO:0009249">
    <property type="term" value="P:protein lipoylation"/>
    <property type="evidence" value="ECO:0007669"/>
    <property type="project" value="InterPro"/>
</dbReference>
<evidence type="ECO:0000256" key="3">
    <source>
        <dbReference type="ARBA" id="ARBA00012334"/>
    </source>
</evidence>
<evidence type="ECO:0000313" key="7">
    <source>
        <dbReference type="EMBL" id="GJE87855.1"/>
    </source>
</evidence>
<dbReference type="Proteomes" id="UP000703269">
    <property type="component" value="Unassembled WGS sequence"/>
</dbReference>
<dbReference type="PANTHER" id="PTHR10993">
    <property type="entry name" value="OCTANOYLTRANSFERASE"/>
    <property type="match status" value="1"/>
</dbReference>
<evidence type="ECO:0000259" key="6">
    <source>
        <dbReference type="PROSITE" id="PS51733"/>
    </source>
</evidence>
<dbReference type="EC" id="2.3.1.181" evidence="3"/>
<evidence type="ECO:0000256" key="5">
    <source>
        <dbReference type="ARBA" id="ARBA00023315"/>
    </source>
</evidence>
<keyword evidence="4" id="KW-0808">Transferase</keyword>
<evidence type="ECO:0000256" key="1">
    <source>
        <dbReference type="ARBA" id="ARBA00004821"/>
    </source>
</evidence>
<gene>
    <name evidence="7" type="ORF">PsYK624_039390</name>
</gene>
<reference evidence="7 8" key="1">
    <citation type="submission" date="2021-08" db="EMBL/GenBank/DDBJ databases">
        <title>Draft Genome Sequence of Phanerochaete sordida strain YK-624.</title>
        <authorList>
            <person name="Mori T."/>
            <person name="Dohra H."/>
            <person name="Suzuki T."/>
            <person name="Kawagishi H."/>
            <person name="Hirai H."/>
        </authorList>
    </citation>
    <scope>NUCLEOTIDE SEQUENCE [LARGE SCALE GENOMIC DNA]</scope>
    <source>
        <strain evidence="7 8">YK-624</strain>
    </source>
</reference>
<comment type="caution">
    <text evidence="7">The sequence shown here is derived from an EMBL/GenBank/DDBJ whole genome shotgun (WGS) entry which is preliminary data.</text>
</comment>
<keyword evidence="5" id="KW-0012">Acyltransferase</keyword>
<keyword evidence="8" id="KW-1185">Reference proteome</keyword>
<evidence type="ECO:0000256" key="4">
    <source>
        <dbReference type="ARBA" id="ARBA00022679"/>
    </source>
</evidence>
<dbReference type="OrthoDB" id="19908at2759"/>
<evidence type="ECO:0000313" key="8">
    <source>
        <dbReference type="Proteomes" id="UP000703269"/>
    </source>
</evidence>
<dbReference type="Pfam" id="PF21948">
    <property type="entry name" value="LplA-B_cat"/>
    <property type="match status" value="1"/>
</dbReference>
<protein>
    <recommendedName>
        <fullName evidence="3">lipoyl(octanoyl) transferase</fullName>
        <ecNumber evidence="3">2.3.1.181</ecNumber>
    </recommendedName>
</protein>
<dbReference type="EMBL" id="BPQB01000007">
    <property type="protein sequence ID" value="GJE87855.1"/>
    <property type="molecule type" value="Genomic_DNA"/>
</dbReference>
<name>A0A9P3G5C4_9APHY</name>
<dbReference type="InterPro" id="IPR020605">
    <property type="entry name" value="Octanoyltransferase_CS"/>
</dbReference>
<dbReference type="AlphaFoldDB" id="A0A9P3G5C4"/>